<feature type="compositionally biased region" description="Low complexity" evidence="5">
    <location>
        <begin position="579"/>
        <end position="606"/>
    </location>
</feature>
<dbReference type="Pfam" id="PF08573">
    <property type="entry name" value="SAE2"/>
    <property type="match status" value="1"/>
</dbReference>
<dbReference type="GeneID" id="77729502"/>
<reference evidence="7" key="1">
    <citation type="journal article" date="2022" name="G3 (Bethesda)">
        <title>High quality genome of the basidiomycete yeast Dioszegia hungarica PDD-24b-2 isolated from cloud water.</title>
        <authorList>
            <person name="Jarrige D."/>
            <person name="Haridas S."/>
            <person name="Bleykasten-Grosshans C."/>
            <person name="Joly M."/>
            <person name="Nadalig T."/>
            <person name="Sancelme M."/>
            <person name="Vuilleumier S."/>
            <person name="Grigoriev I.V."/>
            <person name="Amato P."/>
            <person name="Bringel F."/>
        </authorList>
    </citation>
    <scope>NUCLEOTIDE SEQUENCE</scope>
    <source>
        <strain evidence="7">PDD-24b-2</strain>
    </source>
</reference>
<keyword evidence="8" id="KW-1185">Reference proteome</keyword>
<dbReference type="AlphaFoldDB" id="A0AA38H5A1"/>
<evidence type="ECO:0000256" key="3">
    <source>
        <dbReference type="ARBA" id="ARBA00023242"/>
    </source>
</evidence>
<dbReference type="GO" id="GO:0006281">
    <property type="term" value="P:DNA repair"/>
    <property type="evidence" value="ECO:0007669"/>
    <property type="project" value="InterPro"/>
</dbReference>
<evidence type="ECO:0000256" key="4">
    <source>
        <dbReference type="SAM" id="Coils"/>
    </source>
</evidence>
<protein>
    <recommendedName>
        <fullName evidence="6">DNA endonuclease activator Ctp1 C-terminal domain-containing protein</fullName>
    </recommendedName>
</protein>
<feature type="coiled-coil region" evidence="4">
    <location>
        <begin position="29"/>
        <end position="88"/>
    </location>
</feature>
<feature type="compositionally biased region" description="Polar residues" evidence="5">
    <location>
        <begin position="551"/>
        <end position="560"/>
    </location>
</feature>
<evidence type="ECO:0000256" key="5">
    <source>
        <dbReference type="SAM" id="MobiDB-lite"/>
    </source>
</evidence>
<evidence type="ECO:0000256" key="2">
    <source>
        <dbReference type="ARBA" id="ARBA00022763"/>
    </source>
</evidence>
<evidence type="ECO:0000259" key="6">
    <source>
        <dbReference type="Pfam" id="PF08573"/>
    </source>
</evidence>
<feature type="compositionally biased region" description="Basic and acidic residues" evidence="5">
    <location>
        <begin position="670"/>
        <end position="679"/>
    </location>
</feature>
<dbReference type="EMBL" id="JAKWFO010000008">
    <property type="protein sequence ID" value="KAI9634143.1"/>
    <property type="molecule type" value="Genomic_DNA"/>
</dbReference>
<feature type="compositionally biased region" description="Basic and acidic residues" evidence="5">
    <location>
        <begin position="886"/>
        <end position="904"/>
    </location>
</feature>
<feature type="compositionally biased region" description="Polar residues" evidence="5">
    <location>
        <begin position="275"/>
        <end position="285"/>
    </location>
</feature>
<comment type="caution">
    <text evidence="7">The sequence shown here is derived from an EMBL/GenBank/DDBJ whole genome shotgun (WGS) entry which is preliminary data.</text>
</comment>
<dbReference type="InterPro" id="IPR013882">
    <property type="entry name" value="Ctp1_C"/>
</dbReference>
<feature type="compositionally biased region" description="Polar residues" evidence="5">
    <location>
        <begin position="498"/>
        <end position="541"/>
    </location>
</feature>
<feature type="domain" description="DNA endonuclease activator Ctp1 C-terminal" evidence="6">
    <location>
        <begin position="794"/>
        <end position="882"/>
    </location>
</feature>
<feature type="compositionally biased region" description="Basic and acidic residues" evidence="5">
    <location>
        <begin position="353"/>
        <end position="364"/>
    </location>
</feature>
<feature type="region of interest" description="Disordered" evidence="5">
    <location>
        <begin position="238"/>
        <end position="286"/>
    </location>
</feature>
<accession>A0AA38H5A1</accession>
<evidence type="ECO:0000313" key="7">
    <source>
        <dbReference type="EMBL" id="KAI9634143.1"/>
    </source>
</evidence>
<feature type="compositionally biased region" description="Basic and acidic residues" evidence="5">
    <location>
        <begin position="329"/>
        <end position="343"/>
    </location>
</feature>
<feature type="compositionally biased region" description="Polar residues" evidence="5">
    <location>
        <begin position="407"/>
        <end position="425"/>
    </location>
</feature>
<feature type="compositionally biased region" description="Basic and acidic residues" evidence="5">
    <location>
        <begin position="567"/>
        <end position="577"/>
    </location>
</feature>
<feature type="region of interest" description="Disordered" evidence="5">
    <location>
        <begin position="329"/>
        <end position="735"/>
    </location>
</feature>
<sequence>MSTGASSDAVAGVGPGLVDPISPDLQTYIKQVTADCERLTAACATLRTEHDSLTSTHSAEKTALAAEIAELAAKRDATRLQVEEEQKAAEWWRKKEESSSAARRQGGDVSGRVARAAWLADEKSARLEKKIAEMEAEHEVAIQAERSIAAGLRDRIGRIEGRTKVQQEGREAAEEREKGVKKEMEELRESVEREEGRLSGEVQDLRAALREEKRVKGEKEAEIERLTEALRDSMEETRGLKAAAVPSRVLTPLQLNVSRPQTPPHSPRRNLGVKSPSTMPTTPKSQARAYVYLEKRHTELQTQHKTLQAALEKAQAAYTEVLEKHRADREKFLAWKEVEDERSKARKRKREERRRERGESRSEAAEEGGSGKRRKSGEGVDDRSKVLVEASDESAPLRQDEKEAEAKTSQTVQEDQRARGTSAQRAQMDMEEEEEEEQEYYSPEDVFVPAHQPSQREEAMTGISQRLDMATASERPASRSSSRTGRVEVRASPAPAQTRRTSVTASVRPASQASQRGRTETRGSTPTPAARGRSSSVSTATRLGRPVQPARATQSRSASTVRAPATQRRDPSPDKPRSRPAASRRSASPQKTPLAATAHAPARTTPWLGGGYLVRTGSKSNILTTADPFDLSPPEAAESLRGAGPSTSRALARAPSSGYGTSTPGTKPSLVRDRGEASLRKTALTRFPSGMSNSARGHQDTPRPRAASRLGESMVASGSAGGTQSPSLALEGLTKDEKARRLKALNRLSASEKREVYKGYKQEGGRYLGVDEVRRPVTEAYEIDPSKNEGRTHQFHDVKRKKEDRKCMHGGDCEECRDWYEAIGPIPRYNQAPAWGGESKDKDEEDEDMVRAHQNIVSRHRETWVKPPTPPGYWSIAFPTTQDVEAQNRRADVMEREKEERILKDAAASNSKWRKKS</sequence>
<dbReference type="RefSeq" id="XP_052943920.1">
    <property type="nucleotide sequence ID" value="XM_053090297.1"/>
</dbReference>
<keyword evidence="4" id="KW-0175">Coiled coil</keyword>
<keyword evidence="2" id="KW-0227">DNA damage</keyword>
<keyword evidence="3" id="KW-0539">Nucleus</keyword>
<dbReference type="GO" id="GO:0005634">
    <property type="term" value="C:nucleus"/>
    <property type="evidence" value="ECO:0007669"/>
    <property type="project" value="UniProtKB-SubCell"/>
</dbReference>
<evidence type="ECO:0000256" key="1">
    <source>
        <dbReference type="ARBA" id="ARBA00004123"/>
    </source>
</evidence>
<gene>
    <name evidence="7" type="ORF">MKK02DRAFT_38815</name>
</gene>
<proteinExistence type="predicted"/>
<feature type="coiled-coil region" evidence="4">
    <location>
        <begin position="117"/>
        <end position="144"/>
    </location>
</feature>
<name>A0AA38H5A1_9TREE</name>
<evidence type="ECO:0000313" key="8">
    <source>
        <dbReference type="Proteomes" id="UP001164286"/>
    </source>
</evidence>
<organism evidence="7 8">
    <name type="scientific">Dioszegia hungarica</name>
    <dbReference type="NCBI Taxonomy" id="4972"/>
    <lineage>
        <taxon>Eukaryota</taxon>
        <taxon>Fungi</taxon>
        <taxon>Dikarya</taxon>
        <taxon>Basidiomycota</taxon>
        <taxon>Agaricomycotina</taxon>
        <taxon>Tremellomycetes</taxon>
        <taxon>Tremellales</taxon>
        <taxon>Bulleribasidiaceae</taxon>
        <taxon>Dioszegia</taxon>
    </lineage>
</organism>
<feature type="compositionally biased region" description="Low complexity" evidence="5">
    <location>
        <begin position="470"/>
        <end position="483"/>
    </location>
</feature>
<feature type="region of interest" description="Disordered" evidence="5">
    <location>
        <begin position="879"/>
        <end position="917"/>
    </location>
</feature>
<feature type="region of interest" description="Disordered" evidence="5">
    <location>
        <begin position="163"/>
        <end position="199"/>
    </location>
</feature>
<feature type="compositionally biased region" description="Acidic residues" evidence="5">
    <location>
        <begin position="429"/>
        <end position="439"/>
    </location>
</feature>
<dbReference type="Proteomes" id="UP001164286">
    <property type="component" value="Unassembled WGS sequence"/>
</dbReference>
<feature type="compositionally biased region" description="Basic and acidic residues" evidence="5">
    <location>
        <begin position="376"/>
        <end position="386"/>
    </location>
</feature>
<comment type="subcellular location">
    <subcellularLocation>
        <location evidence="1">Nucleus</location>
    </subcellularLocation>
</comment>